<dbReference type="EMBL" id="JAOVQO010000017">
    <property type="protein sequence ID" value="MCU9849749.1"/>
    <property type="molecule type" value="Genomic_DNA"/>
</dbReference>
<dbReference type="Gene3D" id="3.40.190.10">
    <property type="entry name" value="Periplasmic binding protein-like II"/>
    <property type="match status" value="2"/>
</dbReference>
<proteinExistence type="predicted"/>
<reference evidence="2 3" key="1">
    <citation type="submission" date="2022-10" db="EMBL/GenBank/DDBJ databases">
        <title>Defluviimonas sp. nov., isolated from ocean surface sediments.</title>
        <authorList>
            <person name="He W."/>
            <person name="Wang L."/>
            <person name="Zhang D.-F."/>
        </authorList>
    </citation>
    <scope>NUCLEOTIDE SEQUENCE [LARGE SCALE GENOMIC DNA]</scope>
    <source>
        <strain evidence="2 3">WL0024</strain>
    </source>
</reference>
<organism evidence="2 3">
    <name type="scientific">Albidovulum salinarum</name>
    <dbReference type="NCBI Taxonomy" id="2984153"/>
    <lineage>
        <taxon>Bacteria</taxon>
        <taxon>Pseudomonadati</taxon>
        <taxon>Pseudomonadota</taxon>
        <taxon>Alphaproteobacteria</taxon>
        <taxon>Rhodobacterales</taxon>
        <taxon>Paracoccaceae</taxon>
        <taxon>Albidovulum</taxon>
    </lineage>
</organism>
<accession>A0ABT2X734</accession>
<dbReference type="PANTHER" id="PTHR42941">
    <property type="entry name" value="SLL1037 PROTEIN"/>
    <property type="match status" value="1"/>
</dbReference>
<name>A0ABT2X734_9RHOB</name>
<gene>
    <name evidence="2" type="ORF">OEZ60_17255</name>
</gene>
<feature type="signal peptide" evidence="1">
    <location>
        <begin position="1"/>
        <end position="27"/>
    </location>
</feature>
<keyword evidence="1" id="KW-0732">Signal</keyword>
<evidence type="ECO:0000313" key="3">
    <source>
        <dbReference type="Proteomes" id="UP001209535"/>
    </source>
</evidence>
<dbReference type="SUPFAM" id="SSF53850">
    <property type="entry name" value="Periplasmic binding protein-like II"/>
    <property type="match status" value="1"/>
</dbReference>
<sequence>MTRLHGLLIQAIAILALAAGFASPATAQSVERNILTGGPTGTYIQFGNDMSRMAAKCGITLNVRESAGSLENFLGVRNRPQTQFGIVQSDVLEYMRTFASSDPAIARAIFGVRIAFPLYNEEVHILARREIGSLEDLTGKRVAVGVEDSGTFLTASLVLDLAGVRPAERVTIDADTSLARLIEGSIDAFFYVAGAPTKIFQSPEIDGAALHLLPITNPTLAAVYVPSRIEAGTYAFQTEGIDVVAVKAVLMTYEYEPGRNAYHRESCRSVSDLSSIVLTNFKELQASGHPKWKQVDLNDIPPGWEIGNCVNEGLSETYQLQCAAPVPAAAPEPESIESQANQAYRARICAAVGC</sequence>
<evidence type="ECO:0000256" key="1">
    <source>
        <dbReference type="SAM" id="SignalP"/>
    </source>
</evidence>
<comment type="caution">
    <text evidence="2">The sequence shown here is derived from an EMBL/GenBank/DDBJ whole genome shotgun (WGS) entry which is preliminary data.</text>
</comment>
<dbReference type="RefSeq" id="WP_263338886.1">
    <property type="nucleotide sequence ID" value="NZ_JAOVQO010000017.1"/>
</dbReference>
<dbReference type="Pfam" id="PF16868">
    <property type="entry name" value="NMT1_3"/>
    <property type="match status" value="1"/>
</dbReference>
<dbReference type="PANTHER" id="PTHR42941:SF1">
    <property type="entry name" value="SLL1037 PROTEIN"/>
    <property type="match status" value="1"/>
</dbReference>
<evidence type="ECO:0000313" key="2">
    <source>
        <dbReference type="EMBL" id="MCU9849749.1"/>
    </source>
</evidence>
<dbReference type="NCBIfam" id="TIGR02122">
    <property type="entry name" value="TRAP_TAXI"/>
    <property type="match status" value="1"/>
</dbReference>
<dbReference type="InterPro" id="IPR011852">
    <property type="entry name" value="TRAP_TAXI"/>
</dbReference>
<keyword evidence="3" id="KW-1185">Reference proteome</keyword>
<dbReference type="Proteomes" id="UP001209535">
    <property type="component" value="Unassembled WGS sequence"/>
</dbReference>
<protein>
    <submittedName>
        <fullName evidence="2">TAXI family TRAP transporter solute-binding subunit</fullName>
    </submittedName>
</protein>
<feature type="chain" id="PRO_5045603045" evidence="1">
    <location>
        <begin position="28"/>
        <end position="354"/>
    </location>
</feature>